<keyword evidence="4" id="KW-0505">Motor protein</keyword>
<gene>
    <name evidence="8" type="ORF">TM35_000172600</name>
</gene>
<keyword evidence="9" id="KW-1185">Reference proteome</keyword>
<dbReference type="Gene3D" id="1.10.287.1490">
    <property type="match status" value="1"/>
</dbReference>
<evidence type="ECO:0000256" key="2">
    <source>
        <dbReference type="ARBA" id="ARBA00022490"/>
    </source>
</evidence>
<dbReference type="GeneID" id="39986119"/>
<sequence length="562" mass="63222">MDRFLQRLQTVVDLNEDDESSQDSLDKNEYELPTDTKELKRSLRNAMKRLNESSEKWEELHSESCKIEAELSALRLKFKTSRENWLLVHQFDQRTIEALLEERFSTGNGGISTAADREVGNSLSTVNSNHSNNSCDITYVNSLREQNQTLKDLLRKYSEERDKYKLEFERLREKKDANTGKNGENPGNDVSVMSTEDSLSKERRSLEENILRLEAELARQSESMSEMALQHRAHKDAWEESKNGSESKLQHIQQLERELAAWRSGKAGSAGGEESSQDHAGNKITGETPCESSSPLTGRNGDMNDRDEVGFDTAPGMVEDLARRLEETEAENNAREEALNALYQDVHSLRERNIQLEQQLVEAEEQLCQMRQEVVVVQDQYRSECERNKELVEMLERAQQQQQKLGRELAGANEERRKLRLQTTGISFTVDKVPSPAVVDVSSSASSPFSTNRNNNGGVQFGKGFISNAGKTLHDIGKAAWSGTKSTSSFERNTTTFFGLVRAMGKRRFIIAVIVGFIVIMTLLMQTNLGGTDTEVVVTKMQADLVACQAMLKAAKSGHKAI</sequence>
<feature type="region of interest" description="Disordered" evidence="6">
    <location>
        <begin position="264"/>
        <end position="311"/>
    </location>
</feature>
<keyword evidence="5" id="KW-0175">Coiled coil</keyword>
<evidence type="ECO:0000256" key="5">
    <source>
        <dbReference type="SAM" id="Coils"/>
    </source>
</evidence>
<feature type="coiled-coil region" evidence="5">
    <location>
        <begin position="318"/>
        <end position="422"/>
    </location>
</feature>
<protein>
    <submittedName>
        <fullName evidence="8">Uncharacterized protein</fullName>
    </submittedName>
</protein>
<dbReference type="Proteomes" id="UP000192257">
    <property type="component" value="Unassembled WGS sequence"/>
</dbReference>
<keyword evidence="2" id="KW-0963">Cytoplasm</keyword>
<dbReference type="EMBL" id="NBCO01000017">
    <property type="protein sequence ID" value="ORC88388.1"/>
    <property type="molecule type" value="Genomic_DNA"/>
</dbReference>
<evidence type="ECO:0000313" key="8">
    <source>
        <dbReference type="EMBL" id="ORC88388.1"/>
    </source>
</evidence>
<accession>A0A1X0NV17</accession>
<dbReference type="VEuPathDB" id="TriTrypDB:TM35_000172600"/>
<dbReference type="PANTHER" id="PTHR46349">
    <property type="entry name" value="CINGULIN-LIKE PROTEIN 1-RELATED"/>
    <property type="match status" value="1"/>
</dbReference>
<comment type="subcellular location">
    <subcellularLocation>
        <location evidence="1">Cytoplasm</location>
    </subcellularLocation>
</comment>
<dbReference type="OrthoDB" id="265320at2759"/>
<evidence type="ECO:0000256" key="6">
    <source>
        <dbReference type="SAM" id="MobiDB-lite"/>
    </source>
</evidence>
<dbReference type="PANTHER" id="PTHR46349:SF6">
    <property type="entry name" value="MYOSIN-6-LIKE"/>
    <property type="match status" value="1"/>
</dbReference>
<name>A0A1X0NV17_9TRYP</name>
<evidence type="ECO:0000256" key="7">
    <source>
        <dbReference type="SAM" id="Phobius"/>
    </source>
</evidence>
<comment type="caution">
    <text evidence="8">The sequence shown here is derived from an EMBL/GenBank/DDBJ whole genome shotgun (WGS) entry which is preliminary data.</text>
</comment>
<dbReference type="AlphaFoldDB" id="A0A1X0NV17"/>
<feature type="region of interest" description="Disordered" evidence="6">
    <location>
        <begin position="175"/>
        <end position="203"/>
    </location>
</feature>
<dbReference type="RefSeq" id="XP_028882454.1">
    <property type="nucleotide sequence ID" value="XM_029026339.1"/>
</dbReference>
<evidence type="ECO:0000256" key="4">
    <source>
        <dbReference type="ARBA" id="ARBA00023175"/>
    </source>
</evidence>
<evidence type="ECO:0000256" key="3">
    <source>
        <dbReference type="ARBA" id="ARBA00023123"/>
    </source>
</evidence>
<keyword evidence="7" id="KW-0472">Membrane</keyword>
<feature type="transmembrane region" description="Helical" evidence="7">
    <location>
        <begin position="509"/>
        <end position="527"/>
    </location>
</feature>
<keyword evidence="7" id="KW-1133">Transmembrane helix</keyword>
<organism evidence="8 9">
    <name type="scientific">Trypanosoma theileri</name>
    <dbReference type="NCBI Taxonomy" id="67003"/>
    <lineage>
        <taxon>Eukaryota</taxon>
        <taxon>Discoba</taxon>
        <taxon>Euglenozoa</taxon>
        <taxon>Kinetoplastea</taxon>
        <taxon>Metakinetoplastina</taxon>
        <taxon>Trypanosomatida</taxon>
        <taxon>Trypanosomatidae</taxon>
        <taxon>Trypanosoma</taxon>
    </lineage>
</organism>
<proteinExistence type="predicted"/>
<evidence type="ECO:0000313" key="9">
    <source>
        <dbReference type="Proteomes" id="UP000192257"/>
    </source>
</evidence>
<evidence type="ECO:0000256" key="1">
    <source>
        <dbReference type="ARBA" id="ARBA00004496"/>
    </source>
</evidence>
<reference evidence="8 9" key="1">
    <citation type="submission" date="2017-03" db="EMBL/GenBank/DDBJ databases">
        <title>An alternative strategy for trypanosome survival in the mammalian bloodstream revealed through genome and transcriptome analysis of the ubiquitous bovine parasite Trypanosoma (Megatrypanum) theileri.</title>
        <authorList>
            <person name="Kelly S."/>
            <person name="Ivens A."/>
            <person name="Mott A."/>
            <person name="O'Neill E."/>
            <person name="Emms D."/>
            <person name="Macleod O."/>
            <person name="Voorheis P."/>
            <person name="Matthews J."/>
            <person name="Matthews K."/>
            <person name="Carrington M."/>
        </authorList>
    </citation>
    <scope>NUCLEOTIDE SEQUENCE [LARGE SCALE GENOMIC DNA]</scope>
    <source>
        <strain evidence="8">Edinburgh</strain>
    </source>
</reference>
<keyword evidence="7" id="KW-0812">Transmembrane</keyword>
<keyword evidence="3" id="KW-0518">Myosin</keyword>